<feature type="compositionally biased region" description="Polar residues" evidence="1">
    <location>
        <begin position="234"/>
        <end position="248"/>
    </location>
</feature>
<accession>A0A5D8QG80</accession>
<dbReference type="Proteomes" id="UP000322976">
    <property type="component" value="Unassembled WGS sequence"/>
</dbReference>
<gene>
    <name evidence="2" type="ORF">FWJ32_01420</name>
</gene>
<protein>
    <submittedName>
        <fullName evidence="2">Uncharacterized protein</fullName>
    </submittedName>
</protein>
<feature type="region of interest" description="Disordered" evidence="1">
    <location>
        <begin position="119"/>
        <end position="169"/>
    </location>
</feature>
<evidence type="ECO:0000313" key="3">
    <source>
        <dbReference type="Proteomes" id="UP000322976"/>
    </source>
</evidence>
<evidence type="ECO:0000313" key="2">
    <source>
        <dbReference type="EMBL" id="TZE83565.1"/>
    </source>
</evidence>
<keyword evidence="3" id="KW-1185">Reference proteome</keyword>
<feature type="region of interest" description="Disordered" evidence="1">
    <location>
        <begin position="232"/>
        <end position="263"/>
    </location>
</feature>
<dbReference type="EMBL" id="VTPS01000001">
    <property type="protein sequence ID" value="TZE83565.1"/>
    <property type="molecule type" value="Genomic_DNA"/>
</dbReference>
<name>A0A5D8QG80_9THEO</name>
<proteinExistence type="predicted"/>
<dbReference type="AlphaFoldDB" id="A0A5D8QG80"/>
<reference evidence="2 3" key="1">
    <citation type="submission" date="2019-08" db="EMBL/GenBank/DDBJ databases">
        <title>Calorimonas adulescens gen. nov., sp. nov., an anaerobic thermophilic bacterium from Sakhalin hot spring.</title>
        <authorList>
            <person name="Khomyakova M.A."/>
            <person name="Merkel A.Y."/>
            <person name="Novikov A."/>
            <person name="Bonch-Osmolovskaya E.A."/>
            <person name="Slobodkin A.I."/>
        </authorList>
    </citation>
    <scope>NUCLEOTIDE SEQUENCE [LARGE SCALE GENOMIC DNA]</scope>
    <source>
        <strain evidence="2 3">A05MB</strain>
    </source>
</reference>
<sequence>MAWISVHDHVVGGKLRELSKQIGCSQKEALGILISLWLWGINNADKSGEIKSADREDVADALSTGLSIGLDPMHIVNSLIATRWLDEVDGTLYLHDWDQWQEQWFKFLSQKEYDARRKREERARKRQEEKQKLERASDNPSDSPPDSPPDNARKEENPPEKPKKAKVEKTKYADYVSMKPEEYQKLVDVYGEQFTKACIQKLDFYKGSKGKTYKDDYRAILSWVVDEIKKTNPGLIQQASKPETQNGGNPFAKYKRGGNSDGS</sequence>
<feature type="compositionally biased region" description="Basic and acidic residues" evidence="1">
    <location>
        <begin position="119"/>
        <end position="137"/>
    </location>
</feature>
<dbReference type="RefSeq" id="WP_149544184.1">
    <property type="nucleotide sequence ID" value="NZ_VTPS01000001.1"/>
</dbReference>
<evidence type="ECO:0000256" key="1">
    <source>
        <dbReference type="SAM" id="MobiDB-lite"/>
    </source>
</evidence>
<comment type="caution">
    <text evidence="2">The sequence shown here is derived from an EMBL/GenBank/DDBJ whole genome shotgun (WGS) entry which is preliminary data.</text>
</comment>
<feature type="compositionally biased region" description="Basic and acidic residues" evidence="1">
    <location>
        <begin position="151"/>
        <end position="169"/>
    </location>
</feature>
<organism evidence="2 3">
    <name type="scientific">Calorimonas adulescens</name>
    <dbReference type="NCBI Taxonomy" id="2606906"/>
    <lineage>
        <taxon>Bacteria</taxon>
        <taxon>Bacillati</taxon>
        <taxon>Bacillota</taxon>
        <taxon>Clostridia</taxon>
        <taxon>Thermoanaerobacterales</taxon>
        <taxon>Thermoanaerobacteraceae</taxon>
        <taxon>Calorimonas</taxon>
    </lineage>
</organism>